<proteinExistence type="predicted"/>
<dbReference type="Proteomes" id="UP000299102">
    <property type="component" value="Unassembled WGS sequence"/>
</dbReference>
<gene>
    <name evidence="1" type="ORF">EVAR_51093_1</name>
</gene>
<dbReference type="OrthoDB" id="261614at2759"/>
<accession>A0A4C1XLT3</accession>
<name>A0A4C1XLT3_EUMVA</name>
<sequence length="113" mass="12894">MNGFIKANSSGLPKVDSLMLGEFLASNKDFCSAEFKNAKTRIAACMQSSKVMLFILEEFYRRRNRLLLHCSLACKDTIHRQYSPRPKFQVYAIHRQKVSPLVETLTAVFFSGV</sequence>
<reference evidence="1 2" key="1">
    <citation type="journal article" date="2019" name="Commun. Biol.">
        <title>The bagworm genome reveals a unique fibroin gene that provides high tensile strength.</title>
        <authorList>
            <person name="Kono N."/>
            <person name="Nakamura H."/>
            <person name="Ohtoshi R."/>
            <person name="Tomita M."/>
            <person name="Numata K."/>
            <person name="Arakawa K."/>
        </authorList>
    </citation>
    <scope>NUCLEOTIDE SEQUENCE [LARGE SCALE GENOMIC DNA]</scope>
</reference>
<evidence type="ECO:0000313" key="1">
    <source>
        <dbReference type="EMBL" id="GBP64093.1"/>
    </source>
</evidence>
<protein>
    <submittedName>
        <fullName evidence="1">Uncharacterized protein</fullName>
    </submittedName>
</protein>
<evidence type="ECO:0000313" key="2">
    <source>
        <dbReference type="Proteomes" id="UP000299102"/>
    </source>
</evidence>
<comment type="caution">
    <text evidence="1">The sequence shown here is derived from an EMBL/GenBank/DDBJ whole genome shotgun (WGS) entry which is preliminary data.</text>
</comment>
<organism evidence="1 2">
    <name type="scientific">Eumeta variegata</name>
    <name type="common">Bagworm moth</name>
    <name type="synonym">Eumeta japonica</name>
    <dbReference type="NCBI Taxonomy" id="151549"/>
    <lineage>
        <taxon>Eukaryota</taxon>
        <taxon>Metazoa</taxon>
        <taxon>Ecdysozoa</taxon>
        <taxon>Arthropoda</taxon>
        <taxon>Hexapoda</taxon>
        <taxon>Insecta</taxon>
        <taxon>Pterygota</taxon>
        <taxon>Neoptera</taxon>
        <taxon>Endopterygota</taxon>
        <taxon>Lepidoptera</taxon>
        <taxon>Glossata</taxon>
        <taxon>Ditrysia</taxon>
        <taxon>Tineoidea</taxon>
        <taxon>Psychidae</taxon>
        <taxon>Oiketicinae</taxon>
        <taxon>Eumeta</taxon>
    </lineage>
</organism>
<dbReference type="EMBL" id="BGZK01000887">
    <property type="protein sequence ID" value="GBP64093.1"/>
    <property type="molecule type" value="Genomic_DNA"/>
</dbReference>
<keyword evidence="2" id="KW-1185">Reference proteome</keyword>
<dbReference type="AlphaFoldDB" id="A0A4C1XLT3"/>